<evidence type="ECO:0000256" key="1">
    <source>
        <dbReference type="ARBA" id="ARBA00005964"/>
    </source>
</evidence>
<feature type="region of interest" description="Disordered" evidence="4">
    <location>
        <begin position="475"/>
        <end position="494"/>
    </location>
</feature>
<gene>
    <name evidence="6" type="ORF">IWZ03DRAFT_314175</name>
</gene>
<protein>
    <recommendedName>
        <fullName evidence="3">Carboxylic ester hydrolase</fullName>
        <ecNumber evidence="3">3.1.1.-</ecNumber>
    </recommendedName>
</protein>
<feature type="domain" description="Carboxylesterase type B" evidence="5">
    <location>
        <begin position="20"/>
        <end position="494"/>
    </location>
</feature>
<dbReference type="Proteomes" id="UP001363622">
    <property type="component" value="Unassembled WGS sequence"/>
</dbReference>
<organism evidence="6 7">
    <name type="scientific">Phyllosticta citriasiana</name>
    <dbReference type="NCBI Taxonomy" id="595635"/>
    <lineage>
        <taxon>Eukaryota</taxon>
        <taxon>Fungi</taxon>
        <taxon>Dikarya</taxon>
        <taxon>Ascomycota</taxon>
        <taxon>Pezizomycotina</taxon>
        <taxon>Dothideomycetes</taxon>
        <taxon>Dothideomycetes incertae sedis</taxon>
        <taxon>Botryosphaeriales</taxon>
        <taxon>Phyllostictaceae</taxon>
        <taxon>Phyllosticta</taxon>
    </lineage>
</organism>
<keyword evidence="2 3" id="KW-0378">Hydrolase</keyword>
<dbReference type="PROSITE" id="PS00122">
    <property type="entry name" value="CARBOXYLESTERASE_B_1"/>
    <property type="match status" value="1"/>
</dbReference>
<comment type="similarity">
    <text evidence="1 3">Belongs to the type-B carboxylesterase/lipase family.</text>
</comment>
<sequence>MFKELLLLLQLFLLSRAAENPMVTLDYGKFQGKYDNRYNIAYFRKIPFGASTAGANRFRAPQPPPTIAENEVYDTDQDFDMCPQREDSGSEDCLYLGIYSRPWDTKAPPKRPVLVVFYGGGFIRGSASFTLPPSAYPILNVNTANDFVVVYPNYRTNAFGFLPGRRVKDSPTADLNAGLLDQNFALEWVQKHIARFGGDPDDMIIWGQSAGAGSVVAQVAAQAQQQKPGPKLFHRALASSPFWPKTYRYDEPEAEALYDQLVSLAGCAGQTGDSLECLRAVDVQKLREAAFQISAANTYTTSSFNWAPVVDGDFLRAPLSSLAATAPGTTMWTMYNTHEGENFLPDSLSGSCRDKDDPALDSWLRGYLPRFDDAKIAAVKALYPLDGQAENAVLDSTRVRAGLIFKDSVLACPGLWAAQAAQASQGGKAFLGEYTISPAKHGDDAVYWNQVNEIQQTDPFIYQGYAGAFGSFFQTGDPNAQGPPPQTGATKKPYAAVPPLQSGQEWVTKSDSFETHDVAMLTKRCAFWKDNAASVPL</sequence>
<dbReference type="EC" id="3.1.1.-" evidence="3"/>
<comment type="caution">
    <text evidence="6">The sequence shown here is derived from an EMBL/GenBank/DDBJ whole genome shotgun (WGS) entry which is preliminary data.</text>
</comment>
<keyword evidence="3" id="KW-0732">Signal</keyword>
<feature type="chain" id="PRO_5044966763" description="Carboxylic ester hydrolase" evidence="3">
    <location>
        <begin position="18"/>
        <end position="537"/>
    </location>
</feature>
<dbReference type="Gene3D" id="3.40.50.1820">
    <property type="entry name" value="alpha/beta hydrolase"/>
    <property type="match status" value="1"/>
</dbReference>
<accession>A0ABR1KIX6</accession>
<dbReference type="InterPro" id="IPR002018">
    <property type="entry name" value="CarbesteraseB"/>
</dbReference>
<dbReference type="Pfam" id="PF00135">
    <property type="entry name" value="COesterase"/>
    <property type="match status" value="1"/>
</dbReference>
<proteinExistence type="inferred from homology"/>
<dbReference type="InterPro" id="IPR029058">
    <property type="entry name" value="AB_hydrolase_fold"/>
</dbReference>
<evidence type="ECO:0000313" key="6">
    <source>
        <dbReference type="EMBL" id="KAK7514623.1"/>
    </source>
</evidence>
<evidence type="ECO:0000259" key="5">
    <source>
        <dbReference type="Pfam" id="PF00135"/>
    </source>
</evidence>
<evidence type="ECO:0000256" key="4">
    <source>
        <dbReference type="SAM" id="MobiDB-lite"/>
    </source>
</evidence>
<feature type="signal peptide" evidence="3">
    <location>
        <begin position="1"/>
        <end position="17"/>
    </location>
</feature>
<dbReference type="InterPro" id="IPR050309">
    <property type="entry name" value="Type-B_Carboxylest/Lipase"/>
</dbReference>
<reference evidence="6 7" key="1">
    <citation type="submission" date="2024-04" db="EMBL/GenBank/DDBJ databases">
        <title>Phyllosticta paracitricarpa is synonymous to the EU quarantine fungus P. citricarpa based on phylogenomic analyses.</title>
        <authorList>
            <consortium name="Lawrence Berkeley National Laboratory"/>
            <person name="Van Ingen-Buijs V.A."/>
            <person name="Van Westerhoven A.C."/>
            <person name="Haridas S."/>
            <person name="Skiadas P."/>
            <person name="Martin F."/>
            <person name="Groenewald J.Z."/>
            <person name="Crous P.W."/>
            <person name="Seidl M.F."/>
        </authorList>
    </citation>
    <scope>NUCLEOTIDE SEQUENCE [LARGE SCALE GENOMIC DNA]</scope>
    <source>
        <strain evidence="6 7">CBS 123371</strain>
    </source>
</reference>
<dbReference type="SUPFAM" id="SSF53474">
    <property type="entry name" value="alpha/beta-Hydrolases"/>
    <property type="match status" value="1"/>
</dbReference>
<dbReference type="PANTHER" id="PTHR11559">
    <property type="entry name" value="CARBOXYLESTERASE"/>
    <property type="match status" value="1"/>
</dbReference>
<evidence type="ECO:0000313" key="7">
    <source>
        <dbReference type="Proteomes" id="UP001363622"/>
    </source>
</evidence>
<keyword evidence="7" id="KW-1185">Reference proteome</keyword>
<dbReference type="InterPro" id="IPR019826">
    <property type="entry name" value="Carboxylesterase_B_AS"/>
</dbReference>
<evidence type="ECO:0000256" key="3">
    <source>
        <dbReference type="RuleBase" id="RU361235"/>
    </source>
</evidence>
<name>A0ABR1KIX6_9PEZI</name>
<dbReference type="EMBL" id="JBBPHU010000008">
    <property type="protein sequence ID" value="KAK7514623.1"/>
    <property type="molecule type" value="Genomic_DNA"/>
</dbReference>
<evidence type="ECO:0000256" key="2">
    <source>
        <dbReference type="ARBA" id="ARBA00022801"/>
    </source>
</evidence>